<evidence type="ECO:0000313" key="5">
    <source>
        <dbReference type="Proteomes" id="UP000038045"/>
    </source>
</evidence>
<dbReference type="GO" id="GO:0050998">
    <property type="term" value="F:nitric-oxide synthase binding"/>
    <property type="evidence" value="ECO:0007669"/>
    <property type="project" value="TreeGrafter"/>
</dbReference>
<evidence type="ECO:0000256" key="1">
    <source>
        <dbReference type="ARBA" id="ARBA00023054"/>
    </source>
</evidence>
<feature type="region of interest" description="Disordered" evidence="3">
    <location>
        <begin position="332"/>
        <end position="358"/>
    </location>
</feature>
<dbReference type="CDD" id="cd01270">
    <property type="entry name" value="PTB_CAPON-like"/>
    <property type="match status" value="1"/>
</dbReference>
<dbReference type="FunFam" id="2.30.29.30:FF:000124">
    <property type="entry name" value="carboxyl-terminal PDZ ligand of neuronal nitric oxide synthase protein-like"/>
    <property type="match status" value="1"/>
</dbReference>
<dbReference type="InterPro" id="IPR006020">
    <property type="entry name" value="PTB/PI_dom"/>
</dbReference>
<keyword evidence="5" id="KW-1185">Reference proteome</keyword>
<dbReference type="PANTHER" id="PTHR11232">
    <property type="entry name" value="PHOSPHOTYROSINE INTERACTION DOMAIN-CONTAINING FAMILY MEMBER"/>
    <property type="match status" value="1"/>
</dbReference>
<feature type="region of interest" description="Disordered" evidence="3">
    <location>
        <begin position="233"/>
        <end position="315"/>
    </location>
</feature>
<feature type="domain" description="PID" evidence="4">
    <location>
        <begin position="33"/>
        <end position="148"/>
    </location>
</feature>
<feature type="region of interest" description="Disordered" evidence="3">
    <location>
        <begin position="970"/>
        <end position="991"/>
    </location>
</feature>
<sequence>MPRPKKRGPYNIITDDLYDCRIPLHNELAYQHGIHFEAKYIGSMEITRPGTRIEIVAAMRRVRYEFKARGIRKRPVDITVSVDGVKVVLQRKKKQQKDSSWDESKLLVMFHPIYRIFYVSHDSQDLQIFSYIARDGASNTFKCNVFKCGKKEEDDGNETMSKEHRFYYLRLMAKAGNKNEPIKMKFVRWASPKSHKMSVDDDPNLESQAMRVVRTIGQAFEVCHKISQEQIANTPGGMDKHQADDGETSSGVLQQQQQGRSTSARNSLVGLQLLTSDNNDIGDDDNNNQQQQIKQDDKLSTVREVSSSPEPSIILHDNRRPSIYLPRKISTDLSSSTQPLDNKNIQDTSTNPTNTNTAGNLTHKPSIASFNNINNNSNNTFMTTQMNPGALGSNNLSQPNIPNTIPSMSNVFPIGGTLPHSNTWNLGTLPIGTFPSLQSLDPNLNPALLSNNPYPSTLYPSSSLPFGLASSPLVISPSGTLNNNNIKNPGINNEKSPDGGTIDTNLANTASAIQLTRSLEQYNQQLIRAQLDQAQQSAQVAGCQVQLLRDQLTSETTARIEAQSRTHQLLNTNRELLDQVSSLVQRLQNLESRLSTEIHSACQSTGNIPTSQSTIPMARTQFSPIKNAPQYMATSEVLYPNNNATSRIHFAENAAPSLYQPYQMTTLADLRSGSLPPINKQIQEDNGNKKIKIRKGREADGAKTEPESAADDTSDYSISEIFDKPSQKTSSIHPPPPPPTTSILPSSSHQYYSSSNVDNVLSQQPSTSSQHGYNVSNKNVGRSYTDYSQPYSQDSVGTINTYPLSSFNDDNGNIQIIPSGRRDSTLGELPLFNKKKDKNKNPEKEFYRMSFNKMFQSSGKSKGPNKFEKQLQDVNETDIIDPISSNQPIEDDINIPMKMEKKKHINHSTTMMKEFLQGNALSSHGGGQLPLSLKGLGIDKNFNKLKSGNINTTPASSSLFTAMYPPNKRHNNSGSCNTQIVGGKGKGREGETECSGKEVKLTMNRAKSIDIDHLDVGKIFENLKALSPKNGAKNKNLPVMNDIKEEEVKKVAKGNLVSQPTLSSNVFDVEVKKPQTITSFNVAPIISNLPSMTKKLSSSTVDSDKSQYVSSRRR</sequence>
<feature type="region of interest" description="Disordered" evidence="3">
    <location>
        <begin position="674"/>
        <end position="792"/>
    </location>
</feature>
<evidence type="ECO:0000256" key="3">
    <source>
        <dbReference type="SAM" id="MobiDB-lite"/>
    </source>
</evidence>
<feature type="compositionally biased region" description="Low complexity" evidence="3">
    <location>
        <begin position="741"/>
        <end position="755"/>
    </location>
</feature>
<organism evidence="5 6">
    <name type="scientific">Parastrongyloides trichosuri</name>
    <name type="common">Possum-specific nematode worm</name>
    <dbReference type="NCBI Taxonomy" id="131310"/>
    <lineage>
        <taxon>Eukaryota</taxon>
        <taxon>Metazoa</taxon>
        <taxon>Ecdysozoa</taxon>
        <taxon>Nematoda</taxon>
        <taxon>Chromadorea</taxon>
        <taxon>Rhabditida</taxon>
        <taxon>Tylenchina</taxon>
        <taxon>Panagrolaimomorpha</taxon>
        <taxon>Strongyloidoidea</taxon>
        <taxon>Strongyloididae</taxon>
        <taxon>Parastrongyloides</taxon>
    </lineage>
</organism>
<dbReference type="Proteomes" id="UP000038045">
    <property type="component" value="Unplaced"/>
</dbReference>
<feature type="compositionally biased region" description="Polar residues" evidence="3">
    <location>
        <begin position="756"/>
        <end position="792"/>
    </location>
</feature>
<feature type="region of interest" description="Disordered" evidence="3">
    <location>
        <begin position="1093"/>
        <end position="1114"/>
    </location>
</feature>
<accession>A0A0N4ZLW8</accession>
<dbReference type="WBParaSite" id="PTRK_0000950600.1">
    <property type="protein sequence ID" value="PTRK_0000950600.1"/>
    <property type="gene ID" value="PTRK_0000950600"/>
</dbReference>
<evidence type="ECO:0000313" key="6">
    <source>
        <dbReference type="WBParaSite" id="PTRK_0000950600.1"/>
    </source>
</evidence>
<dbReference type="InterPro" id="IPR051133">
    <property type="entry name" value="Adapter_Engulfment-Domain"/>
</dbReference>
<reference evidence="6" key="1">
    <citation type="submission" date="2017-02" db="UniProtKB">
        <authorList>
            <consortium name="WormBaseParasite"/>
        </authorList>
    </citation>
    <scope>IDENTIFICATION</scope>
</reference>
<dbReference type="SUPFAM" id="SSF50729">
    <property type="entry name" value="PH domain-like"/>
    <property type="match status" value="1"/>
</dbReference>
<name>A0A0N4ZLW8_PARTI</name>
<feature type="compositionally biased region" description="Polar residues" evidence="3">
    <location>
        <begin position="248"/>
        <end position="266"/>
    </location>
</feature>
<evidence type="ECO:0000259" key="4">
    <source>
        <dbReference type="PROSITE" id="PS01179"/>
    </source>
</evidence>
<dbReference type="AlphaFoldDB" id="A0A0N4ZLW8"/>
<dbReference type="SMART" id="SM00462">
    <property type="entry name" value="PTB"/>
    <property type="match status" value="1"/>
</dbReference>
<evidence type="ECO:0000256" key="2">
    <source>
        <dbReference type="SAM" id="Coils"/>
    </source>
</evidence>
<dbReference type="STRING" id="131310.A0A0N4ZLW8"/>
<dbReference type="PANTHER" id="PTHR11232:SF17">
    <property type="entry name" value="CAPON-LIKE PROTEIN"/>
    <property type="match status" value="1"/>
</dbReference>
<feature type="coiled-coil region" evidence="2">
    <location>
        <begin position="512"/>
        <end position="539"/>
    </location>
</feature>
<keyword evidence="1 2" id="KW-0175">Coiled coil</keyword>
<dbReference type="Pfam" id="PF00640">
    <property type="entry name" value="PID"/>
    <property type="match status" value="1"/>
</dbReference>
<protein>
    <submittedName>
        <fullName evidence="6">PID domain-containing protein</fullName>
    </submittedName>
</protein>
<dbReference type="InterPro" id="IPR011993">
    <property type="entry name" value="PH-like_dom_sf"/>
</dbReference>
<dbReference type="Gene3D" id="2.30.29.30">
    <property type="entry name" value="Pleckstrin-homology domain (PH domain)/Phosphotyrosine-binding domain (PTB)"/>
    <property type="match status" value="2"/>
</dbReference>
<proteinExistence type="predicted"/>
<dbReference type="PROSITE" id="PS01179">
    <property type="entry name" value="PID"/>
    <property type="match status" value="1"/>
</dbReference>
<feature type="compositionally biased region" description="Basic and acidic residues" evidence="3">
    <location>
        <begin position="696"/>
        <end position="706"/>
    </location>
</feature>